<keyword evidence="9" id="KW-1185">Reference proteome</keyword>
<dbReference type="InterPro" id="IPR036864">
    <property type="entry name" value="Zn2-C6_fun-type_DNA-bd_sf"/>
</dbReference>
<proteinExistence type="predicted"/>
<dbReference type="PANTHER" id="PTHR47338:SF20">
    <property type="entry name" value="ZN(II)2CYS6 TRANSCRIPTION FACTOR (EUROFUNG)"/>
    <property type="match status" value="1"/>
</dbReference>
<dbReference type="CDD" id="cd00067">
    <property type="entry name" value="GAL4"/>
    <property type="match status" value="1"/>
</dbReference>
<dbReference type="Pfam" id="PF00172">
    <property type="entry name" value="Zn_clus"/>
    <property type="match status" value="1"/>
</dbReference>
<dbReference type="EMBL" id="JBFXLS010000020">
    <property type="protein sequence ID" value="KAL2828476.1"/>
    <property type="molecule type" value="Genomic_DNA"/>
</dbReference>
<evidence type="ECO:0000313" key="9">
    <source>
        <dbReference type="Proteomes" id="UP001610335"/>
    </source>
</evidence>
<dbReference type="Pfam" id="PF04082">
    <property type="entry name" value="Fungal_trans"/>
    <property type="match status" value="1"/>
</dbReference>
<dbReference type="InterPro" id="IPR050815">
    <property type="entry name" value="TF_fung"/>
</dbReference>
<evidence type="ECO:0000256" key="6">
    <source>
        <dbReference type="ARBA" id="ARBA00023242"/>
    </source>
</evidence>
<gene>
    <name evidence="8" type="ORF">BDW59DRAFT_170962</name>
</gene>
<keyword evidence="3" id="KW-0805">Transcription regulation</keyword>
<accession>A0ABR4IL91</accession>
<dbReference type="Gene3D" id="4.10.240.10">
    <property type="entry name" value="Zn(2)-C6 fungal-type DNA-binding domain"/>
    <property type="match status" value="1"/>
</dbReference>
<dbReference type="SUPFAM" id="SSF57701">
    <property type="entry name" value="Zn2/Cys6 DNA-binding domain"/>
    <property type="match status" value="1"/>
</dbReference>
<evidence type="ECO:0000256" key="1">
    <source>
        <dbReference type="ARBA" id="ARBA00004123"/>
    </source>
</evidence>
<feature type="domain" description="Zn(2)-C6 fungal-type" evidence="7">
    <location>
        <begin position="12"/>
        <end position="42"/>
    </location>
</feature>
<organism evidence="8 9">
    <name type="scientific">Aspergillus cavernicola</name>
    <dbReference type="NCBI Taxonomy" id="176166"/>
    <lineage>
        <taxon>Eukaryota</taxon>
        <taxon>Fungi</taxon>
        <taxon>Dikarya</taxon>
        <taxon>Ascomycota</taxon>
        <taxon>Pezizomycotina</taxon>
        <taxon>Eurotiomycetes</taxon>
        <taxon>Eurotiomycetidae</taxon>
        <taxon>Eurotiales</taxon>
        <taxon>Aspergillaceae</taxon>
        <taxon>Aspergillus</taxon>
        <taxon>Aspergillus subgen. Nidulantes</taxon>
    </lineage>
</organism>
<dbReference type="CDD" id="cd12148">
    <property type="entry name" value="fungal_TF_MHR"/>
    <property type="match status" value="1"/>
</dbReference>
<evidence type="ECO:0000256" key="4">
    <source>
        <dbReference type="ARBA" id="ARBA00023125"/>
    </source>
</evidence>
<keyword evidence="2" id="KW-0479">Metal-binding</keyword>
<comment type="caution">
    <text evidence="8">The sequence shown here is derived from an EMBL/GenBank/DDBJ whole genome shotgun (WGS) entry which is preliminary data.</text>
</comment>
<name>A0ABR4IL91_9EURO</name>
<keyword evidence="5" id="KW-0804">Transcription</keyword>
<dbReference type="PANTHER" id="PTHR47338">
    <property type="entry name" value="ZN(II)2CYS6 TRANSCRIPTION FACTOR (EUROFUNG)-RELATED"/>
    <property type="match status" value="1"/>
</dbReference>
<dbReference type="SMART" id="SM00066">
    <property type="entry name" value="GAL4"/>
    <property type="match status" value="1"/>
</dbReference>
<dbReference type="PROSITE" id="PS00463">
    <property type="entry name" value="ZN2_CY6_FUNGAL_1"/>
    <property type="match status" value="1"/>
</dbReference>
<protein>
    <recommendedName>
        <fullName evidence="7">Zn(2)-C6 fungal-type domain-containing protein</fullName>
    </recommendedName>
</protein>
<dbReference type="InterPro" id="IPR001138">
    <property type="entry name" value="Zn2Cys6_DnaBD"/>
</dbReference>
<dbReference type="Proteomes" id="UP001610335">
    <property type="component" value="Unassembled WGS sequence"/>
</dbReference>
<evidence type="ECO:0000259" key="7">
    <source>
        <dbReference type="PROSITE" id="PS50048"/>
    </source>
</evidence>
<reference evidence="8 9" key="1">
    <citation type="submission" date="2024-07" db="EMBL/GenBank/DDBJ databases">
        <title>Section-level genome sequencing and comparative genomics of Aspergillus sections Usti and Cavernicolus.</title>
        <authorList>
            <consortium name="Lawrence Berkeley National Laboratory"/>
            <person name="Nybo J.L."/>
            <person name="Vesth T.C."/>
            <person name="Theobald S."/>
            <person name="Frisvad J.C."/>
            <person name="Larsen T.O."/>
            <person name="Kjaerboelling I."/>
            <person name="Rothschild-Mancinelli K."/>
            <person name="Lyhne E.K."/>
            <person name="Kogle M.E."/>
            <person name="Barry K."/>
            <person name="Clum A."/>
            <person name="Na H."/>
            <person name="Ledsgaard L."/>
            <person name="Lin J."/>
            <person name="Lipzen A."/>
            <person name="Kuo A."/>
            <person name="Riley R."/>
            <person name="Mondo S."/>
            <person name="LaButti K."/>
            <person name="Haridas S."/>
            <person name="Pangalinan J."/>
            <person name="Salamov A.A."/>
            <person name="Simmons B.A."/>
            <person name="Magnuson J.K."/>
            <person name="Chen J."/>
            <person name="Drula E."/>
            <person name="Henrissat B."/>
            <person name="Wiebenga A."/>
            <person name="Lubbers R.J."/>
            <person name="Gomes A.C."/>
            <person name="Makela M.R."/>
            <person name="Stajich J."/>
            <person name="Grigoriev I.V."/>
            <person name="Mortensen U.H."/>
            <person name="De vries R.P."/>
            <person name="Baker S.E."/>
            <person name="Andersen M.R."/>
        </authorList>
    </citation>
    <scope>NUCLEOTIDE SEQUENCE [LARGE SCALE GENOMIC DNA]</scope>
    <source>
        <strain evidence="8 9">CBS 600.67</strain>
    </source>
</reference>
<keyword evidence="4" id="KW-0238">DNA-binding</keyword>
<evidence type="ECO:0000313" key="8">
    <source>
        <dbReference type="EMBL" id="KAL2828476.1"/>
    </source>
</evidence>
<comment type="subcellular location">
    <subcellularLocation>
        <location evidence="1">Nucleus</location>
    </subcellularLocation>
</comment>
<sequence>MSLSSISGAANVCANCKARKKRCDKSLPRCRYCADHDLVCRYQTSNPHPRHRPIVAPALASSTNSSPSSVWRSTSVVPTSNPVGASSRLLFDSLASSHLLGSVLGPKIEPTICVQARVRYFQGIHTFVPIVSRQRFQAWLLSFGADPQPDFALLVLCMGLLTYSTNSPNPPAPQGGHRVEDSTLYVATKSLMAQAQALCTPTTQLTQAGVLLAVYEYAHGDPQQAFMTIGSYARMAYAAPLRFLPSLTSTIPPRTSWIAEEEEINTWWGIRICERTFLCELPVVEQPLGSVMPAPDDRLPLESSVLDQALPRLAGGFGRAAQAAWLLDGVLQGLSLTDPDRKHAHLADYDQTLQSFLVIVMQQHGGNYGIFSLFLLHWHLLDQRAQDSPGNYNPANNSHAALDTVTKMIFDICTTHEHLSCLRIIRAGLKHIYECQSATPNPRLHTSLKQFEARWGASSSWSSRSPVFQA</sequence>
<dbReference type="InterPro" id="IPR007219">
    <property type="entry name" value="XnlR_reg_dom"/>
</dbReference>
<keyword evidence="6" id="KW-0539">Nucleus</keyword>
<dbReference type="PROSITE" id="PS50048">
    <property type="entry name" value="ZN2_CY6_FUNGAL_2"/>
    <property type="match status" value="1"/>
</dbReference>
<evidence type="ECO:0000256" key="3">
    <source>
        <dbReference type="ARBA" id="ARBA00023015"/>
    </source>
</evidence>
<evidence type="ECO:0000256" key="5">
    <source>
        <dbReference type="ARBA" id="ARBA00023163"/>
    </source>
</evidence>
<evidence type="ECO:0000256" key="2">
    <source>
        <dbReference type="ARBA" id="ARBA00022723"/>
    </source>
</evidence>